<dbReference type="CDD" id="cd00167">
    <property type="entry name" value="SANT"/>
    <property type="match status" value="1"/>
</dbReference>
<sequence length="1436" mass="166155">MNTSDVVFNYLTKEELESTKSTLDKILEIPDLKEVISESPELKKLMSFFTLVKKAVRGPTEEVLSKRMERKKRQATDHKTKNFTEYLNSMNLECEADLPVKGDFMASTDPENAVALAENEISNIKLLEYEKQQLNHLQYIVSSTTKSLNKLDLSDRKKFIRECAICRAEYSDIDNQYCFYCPPCADFNLMKRLQTISIPKRIALVTGVRVKIGYEIGLKLLRSGATVLGTTRFPKDAIRRYSLEPDFEEWKDNLRIYGIDFRDLAMVNTFIDKLLSTLSHLNMIINNAAQTVRKPPQFYRHLIYGERADIEQDQIPILQFENEQLQNLKLSEPPNASNFQQVIHSKDNIGISHSTLMSQLPLLPDEDKYSPHFPVGRYDQFGQQLDLRPKNSWVMKLDEIPMVEMLECQTINATVPFMLNSKLKPLLMADPHPDRYIVNVSAMEGTFYRTKTTNHAHTNMAKAALNMMTRTSGADYAKDGIYMCAVDTGWVTDERPKRYFENSTKQGERLPLDELDGAMRVLDPVFQGIREGNYHYGCLLKDYLITRCQQAAKLSKNKAADAKKRYAYLLGQTDIFAHFINLAKMKSSDKSQFADFNIDNAKAKASKTGRTRKTEKEEDEEMLENADHEEEAPFAFEESPKYITGGTLRDYQIQGLNWMISLYENGINGILADEMADIIKDKMFDTNWDVCITSYEMCLIEKASLKKFSWAYIVIDEAHRIKNENSALSQIVRIMPCRNRLLITGTPLQNDLHELWALLNFLLPDIFSSAADFDAWFTTEQGGNQEKVVTQLHKVLRHFLLRRIKSDVEKSLLPKKRIDLYVGMSSMQRKWYKKLLEKDISAVNGAVERSGGTKRLQNIVMQLRKCCNHPYLFDGAEEGPPYTTDQHIVDNSGKLVILDKLLARLKAQGSRVLLFSQMSRMIDILEDYCNWKGFKYCRLDGQTAHEDRIASIDEFNREGSEKFIFLLTTRAGGLGINLATADTVIMYDNDWNPQVDLQAEDRAHRIGQKKQVVIFRFITENAIEEKVIDRATQKLRLDQLVIQQGRHTAKTAQQSKDDLVSMIQYGADSIFQSIDSTIDTDDIEEILTRSEKKTQKLEEKYKDMGLDDLQQFTSEANTYQWEGQDFGQKKGKGINWIGPSKRERKSNYDSLNFSRGGGLLPPHLRKDRLPKPKGVIILHELQEKEKYYFWKQNNVVLTINDCPVENYTEWLTQEQELIDKAEPLTEAEIAEKELLSTQGFENWNKRDFSNFLKAQEKHGRYNIEAITEEVEGKTLEEVKQYSEVFWKRFTELSDHEKILQNIERAETRLQRITETNNAIAQKIALYRVPLQQIKFNYGQNKGKMYTEEEDRFLFVMLHKFGYGTDEIYEKIRAEIKKSPLFRFDWYFKSRNAIEIQRRCATLVMLIEKEFGVDSTDGRKRKAVLIEDVKATSKKKK</sequence>
<dbReference type="SUPFAM" id="SSF101224">
    <property type="entry name" value="HAND domain of the nucleosome remodeling ATPase ISWI"/>
    <property type="match status" value="1"/>
</dbReference>
<dbReference type="CDD" id="cd18793">
    <property type="entry name" value="SF2_C_SNF"/>
    <property type="match status" value="1"/>
</dbReference>
<dbReference type="GO" id="GO:0016887">
    <property type="term" value="F:ATP hydrolysis activity"/>
    <property type="evidence" value="ECO:0007669"/>
    <property type="project" value="TreeGrafter"/>
</dbReference>
<dbReference type="InterPro" id="IPR000330">
    <property type="entry name" value="SNF2_N"/>
</dbReference>
<dbReference type="PANTHER" id="PTHR45623:SF49">
    <property type="entry name" value="SWI_SNF-RELATED MATRIX-ASSOCIATED ACTIN-DEPENDENT REGULATOR OF CHROMATIN SUBFAMILY A MEMBER 5"/>
    <property type="match status" value="1"/>
</dbReference>
<evidence type="ECO:0000259" key="12">
    <source>
        <dbReference type="PROSITE" id="PS51194"/>
    </source>
</evidence>
<feature type="domain" description="Helicase ATP-binding" evidence="11">
    <location>
        <begin position="677"/>
        <end position="765"/>
    </location>
</feature>
<comment type="similarity">
    <text evidence="2">Belongs to the SNF2/RAD54 helicase family. ISWI subfamily.</text>
</comment>
<dbReference type="GO" id="GO:0031491">
    <property type="term" value="F:nucleosome binding"/>
    <property type="evidence" value="ECO:0007669"/>
    <property type="project" value="InterPro"/>
</dbReference>
<dbReference type="PROSITE" id="PS51293">
    <property type="entry name" value="SANT"/>
    <property type="match status" value="1"/>
</dbReference>
<dbReference type="FunFam" id="3.40.50.300:FF:000082">
    <property type="entry name" value="ISWI chromatin remodeling complex ATPase ISW1"/>
    <property type="match status" value="1"/>
</dbReference>
<dbReference type="GO" id="GO:0140658">
    <property type="term" value="F:ATP-dependent chromatin remodeler activity"/>
    <property type="evidence" value="ECO:0007669"/>
    <property type="project" value="TreeGrafter"/>
</dbReference>
<feature type="domain" description="SANT" evidence="13">
    <location>
        <begin position="1238"/>
        <end position="1290"/>
    </location>
</feature>
<dbReference type="InterPro" id="IPR036291">
    <property type="entry name" value="NAD(P)-bd_dom_sf"/>
</dbReference>
<evidence type="ECO:0000259" key="11">
    <source>
        <dbReference type="PROSITE" id="PS51192"/>
    </source>
</evidence>
<keyword evidence="15" id="KW-1185">Reference proteome</keyword>
<dbReference type="Pfam" id="PF00271">
    <property type="entry name" value="Helicase_C"/>
    <property type="match status" value="1"/>
</dbReference>
<dbReference type="Pfam" id="PF09110">
    <property type="entry name" value="HAND"/>
    <property type="match status" value="1"/>
</dbReference>
<dbReference type="SUPFAM" id="SSF52540">
    <property type="entry name" value="P-loop containing nucleoside triphosphate hydrolases"/>
    <property type="match status" value="2"/>
</dbReference>
<dbReference type="PROSITE" id="PS51192">
    <property type="entry name" value="HELICASE_ATP_BIND_1"/>
    <property type="match status" value="1"/>
</dbReference>
<evidence type="ECO:0000313" key="14">
    <source>
        <dbReference type="EMBL" id="KAJ3260123.1"/>
    </source>
</evidence>
<evidence type="ECO:0000256" key="6">
    <source>
        <dbReference type="ARBA" id="ARBA00022840"/>
    </source>
</evidence>
<name>A0AAD5Y5L3_9FUNG</name>
<dbReference type="FunFam" id="1.10.10.60:FF:000022">
    <property type="entry name" value="ISWI chromatin-remodeling complex ATPase CHR11 isoform A"/>
    <property type="match status" value="1"/>
</dbReference>
<evidence type="ECO:0000256" key="2">
    <source>
        <dbReference type="ARBA" id="ARBA00009687"/>
    </source>
</evidence>
<evidence type="ECO:0000256" key="7">
    <source>
        <dbReference type="ARBA" id="ARBA00022853"/>
    </source>
</evidence>
<dbReference type="SUPFAM" id="SSF51735">
    <property type="entry name" value="NAD(P)-binding Rossmann-fold domains"/>
    <property type="match status" value="1"/>
</dbReference>
<evidence type="ECO:0000256" key="4">
    <source>
        <dbReference type="ARBA" id="ARBA00022741"/>
    </source>
</evidence>
<keyword evidence="3" id="KW-0597">Phosphoprotein</keyword>
<dbReference type="InterPro" id="IPR015195">
    <property type="entry name" value="SLIDE"/>
</dbReference>
<dbReference type="InterPro" id="IPR001005">
    <property type="entry name" value="SANT/Myb"/>
</dbReference>
<feature type="coiled-coil region" evidence="9">
    <location>
        <begin position="1295"/>
        <end position="1322"/>
    </location>
</feature>
<dbReference type="InterPro" id="IPR027417">
    <property type="entry name" value="P-loop_NTPase"/>
</dbReference>
<keyword evidence="9" id="KW-0175">Coiled coil</keyword>
<feature type="region of interest" description="Disordered" evidence="10">
    <location>
        <begin position="605"/>
        <end position="628"/>
    </location>
</feature>
<dbReference type="Proteomes" id="UP001210925">
    <property type="component" value="Unassembled WGS sequence"/>
</dbReference>
<feature type="compositionally biased region" description="Acidic residues" evidence="10">
    <location>
        <begin position="617"/>
        <end position="628"/>
    </location>
</feature>
<evidence type="ECO:0000259" key="13">
    <source>
        <dbReference type="PROSITE" id="PS51293"/>
    </source>
</evidence>
<comment type="caution">
    <text evidence="14">The sequence shown here is derived from an EMBL/GenBank/DDBJ whole genome shotgun (WGS) entry which is preliminary data.</text>
</comment>
<dbReference type="GO" id="GO:0031010">
    <property type="term" value="C:ISWI-type complex"/>
    <property type="evidence" value="ECO:0007669"/>
    <property type="project" value="UniProtKB-ARBA"/>
</dbReference>
<dbReference type="SMART" id="SM00490">
    <property type="entry name" value="HELICc"/>
    <property type="match status" value="1"/>
</dbReference>
<dbReference type="Gene3D" id="3.40.50.300">
    <property type="entry name" value="P-loop containing nucleotide triphosphate hydrolases"/>
    <property type="match status" value="1"/>
</dbReference>
<dbReference type="InterPro" id="IPR015194">
    <property type="entry name" value="ISWI_HAND-dom"/>
</dbReference>
<evidence type="ECO:0000256" key="8">
    <source>
        <dbReference type="ARBA" id="ARBA00023242"/>
    </source>
</evidence>
<dbReference type="GO" id="GO:0005524">
    <property type="term" value="F:ATP binding"/>
    <property type="evidence" value="ECO:0007669"/>
    <property type="project" value="InterPro"/>
</dbReference>
<evidence type="ECO:0000256" key="1">
    <source>
        <dbReference type="ARBA" id="ARBA00004123"/>
    </source>
</evidence>
<dbReference type="GO" id="GO:0034728">
    <property type="term" value="P:nucleosome organization"/>
    <property type="evidence" value="ECO:0007669"/>
    <property type="project" value="TreeGrafter"/>
</dbReference>
<dbReference type="SUPFAM" id="SSF46689">
    <property type="entry name" value="Homeodomain-like"/>
    <property type="match status" value="2"/>
</dbReference>
<keyword evidence="6" id="KW-0067">ATP-binding</keyword>
<dbReference type="InterPro" id="IPR001650">
    <property type="entry name" value="Helicase_C-like"/>
</dbReference>
<comment type="subcellular location">
    <subcellularLocation>
        <location evidence="1">Nucleus</location>
    </subcellularLocation>
</comment>
<dbReference type="PROSITE" id="PS00690">
    <property type="entry name" value="DEAH_ATP_HELICASE"/>
    <property type="match status" value="1"/>
</dbReference>
<proteinExistence type="inferred from homology"/>
<dbReference type="Gene3D" id="1.10.1040.30">
    <property type="entry name" value="ISWI, HAND domain"/>
    <property type="match status" value="1"/>
</dbReference>
<evidence type="ECO:0000256" key="3">
    <source>
        <dbReference type="ARBA" id="ARBA00022553"/>
    </source>
</evidence>
<organism evidence="14 15">
    <name type="scientific">Boothiomyces macroporosus</name>
    <dbReference type="NCBI Taxonomy" id="261099"/>
    <lineage>
        <taxon>Eukaryota</taxon>
        <taxon>Fungi</taxon>
        <taxon>Fungi incertae sedis</taxon>
        <taxon>Chytridiomycota</taxon>
        <taxon>Chytridiomycota incertae sedis</taxon>
        <taxon>Chytridiomycetes</taxon>
        <taxon>Rhizophydiales</taxon>
        <taxon>Terramycetaceae</taxon>
        <taxon>Boothiomyces</taxon>
    </lineage>
</organism>
<dbReference type="InterPro" id="IPR049730">
    <property type="entry name" value="SNF2/RAD54-like_C"/>
</dbReference>
<reference evidence="14" key="1">
    <citation type="submission" date="2020-05" db="EMBL/GenBank/DDBJ databases">
        <title>Phylogenomic resolution of chytrid fungi.</title>
        <authorList>
            <person name="Stajich J.E."/>
            <person name="Amses K."/>
            <person name="Simmons R."/>
            <person name="Seto K."/>
            <person name="Myers J."/>
            <person name="Bonds A."/>
            <person name="Quandt C.A."/>
            <person name="Barry K."/>
            <person name="Liu P."/>
            <person name="Grigoriev I."/>
            <person name="Longcore J.E."/>
            <person name="James T.Y."/>
        </authorList>
    </citation>
    <scope>NUCLEOTIDE SEQUENCE</scope>
    <source>
        <strain evidence="14">PLAUS21</strain>
    </source>
</reference>
<dbReference type="InterPro" id="IPR002464">
    <property type="entry name" value="DNA/RNA_helicase_DEAH_CS"/>
</dbReference>
<keyword evidence="7" id="KW-0156">Chromatin regulator</keyword>
<dbReference type="Gene3D" id="3.40.50.10810">
    <property type="entry name" value="Tandem AAA-ATPase domain"/>
    <property type="match status" value="2"/>
</dbReference>
<evidence type="ECO:0000256" key="9">
    <source>
        <dbReference type="SAM" id="Coils"/>
    </source>
</evidence>
<evidence type="ECO:0000313" key="15">
    <source>
        <dbReference type="Proteomes" id="UP001210925"/>
    </source>
</evidence>
<dbReference type="Pfam" id="PF00176">
    <property type="entry name" value="SNF2-rel_dom"/>
    <property type="match status" value="1"/>
</dbReference>
<dbReference type="GO" id="GO:0003677">
    <property type="term" value="F:DNA binding"/>
    <property type="evidence" value="ECO:0007669"/>
    <property type="project" value="InterPro"/>
</dbReference>
<dbReference type="PROSITE" id="PS51194">
    <property type="entry name" value="HELICASE_CTER"/>
    <property type="match status" value="1"/>
</dbReference>
<accession>A0AAD5Y5L3</accession>
<dbReference type="PANTHER" id="PTHR45623">
    <property type="entry name" value="CHROMODOMAIN-HELICASE-DNA-BINDING PROTEIN 3-RELATED-RELATED"/>
    <property type="match status" value="1"/>
</dbReference>
<evidence type="ECO:0000256" key="5">
    <source>
        <dbReference type="ARBA" id="ARBA00022801"/>
    </source>
</evidence>
<dbReference type="EMBL" id="JADGKB010000013">
    <property type="protein sequence ID" value="KAJ3260123.1"/>
    <property type="molecule type" value="Genomic_DNA"/>
</dbReference>
<dbReference type="SMART" id="SM00717">
    <property type="entry name" value="SANT"/>
    <property type="match status" value="2"/>
</dbReference>
<keyword evidence="8" id="KW-0539">Nucleus</keyword>
<dbReference type="Gene3D" id="1.10.10.60">
    <property type="entry name" value="Homeodomain-like"/>
    <property type="match status" value="2"/>
</dbReference>
<dbReference type="InterPro" id="IPR009057">
    <property type="entry name" value="Homeodomain-like_sf"/>
</dbReference>
<keyword evidence="4" id="KW-0547">Nucleotide-binding</keyword>
<keyword evidence="5" id="KW-0378">Hydrolase</keyword>
<gene>
    <name evidence="14" type="ORF">HK103_001199</name>
</gene>
<dbReference type="SMART" id="SM00487">
    <property type="entry name" value="DEXDc"/>
    <property type="match status" value="1"/>
</dbReference>
<dbReference type="InterPro" id="IPR036306">
    <property type="entry name" value="ISWI_HAND-dom_sf"/>
</dbReference>
<feature type="domain" description="Helicase C-terminal" evidence="12">
    <location>
        <begin position="897"/>
        <end position="1048"/>
    </location>
</feature>
<dbReference type="Gene3D" id="3.40.50.720">
    <property type="entry name" value="NAD(P)-binding Rossmann-like Domain"/>
    <property type="match status" value="2"/>
</dbReference>
<dbReference type="InterPro" id="IPR014001">
    <property type="entry name" value="Helicase_ATP-bd"/>
</dbReference>
<dbReference type="InterPro" id="IPR017884">
    <property type="entry name" value="SANT_dom"/>
</dbReference>
<dbReference type="GO" id="GO:0042393">
    <property type="term" value="F:histone binding"/>
    <property type="evidence" value="ECO:0007669"/>
    <property type="project" value="TreeGrafter"/>
</dbReference>
<dbReference type="Pfam" id="PF09111">
    <property type="entry name" value="SLIDE"/>
    <property type="match status" value="1"/>
</dbReference>
<evidence type="ECO:0000256" key="10">
    <source>
        <dbReference type="SAM" id="MobiDB-lite"/>
    </source>
</evidence>
<dbReference type="InterPro" id="IPR038718">
    <property type="entry name" value="SNF2-like_sf"/>
</dbReference>
<protein>
    <submittedName>
        <fullName evidence="14">Uncharacterized protein</fullName>
    </submittedName>
</protein>